<protein>
    <submittedName>
        <fullName evidence="1">YlzJ-like protein</fullName>
    </submittedName>
</protein>
<evidence type="ECO:0000313" key="1">
    <source>
        <dbReference type="EMBL" id="TWE08806.1"/>
    </source>
</evidence>
<dbReference type="Proteomes" id="UP000319671">
    <property type="component" value="Unassembled WGS sequence"/>
</dbReference>
<keyword evidence="2" id="KW-1185">Reference proteome</keyword>
<dbReference type="InterPro" id="IPR025619">
    <property type="entry name" value="YlzJ"/>
</dbReference>
<gene>
    <name evidence="1" type="ORF">FB550_101834</name>
</gene>
<dbReference type="EMBL" id="VIVN01000001">
    <property type="protein sequence ID" value="TWE08806.1"/>
    <property type="molecule type" value="Genomic_DNA"/>
</dbReference>
<organism evidence="1 2">
    <name type="scientific">Neobacillus bataviensis</name>
    <dbReference type="NCBI Taxonomy" id="220685"/>
    <lineage>
        <taxon>Bacteria</taxon>
        <taxon>Bacillati</taxon>
        <taxon>Bacillota</taxon>
        <taxon>Bacilli</taxon>
        <taxon>Bacillales</taxon>
        <taxon>Bacillaceae</taxon>
        <taxon>Neobacillus</taxon>
    </lineage>
</organism>
<proteinExistence type="predicted"/>
<name>A0A561DZM6_9BACI</name>
<dbReference type="AlphaFoldDB" id="A0A561DZM6"/>
<sequence length="78" mass="8810">MILYTMMPSELIFPYEQTEESKQKFITYQGVSMLVEQTDSDHVQVVRILSSDPQHYLNQQLCPGAKISFANLGGLSAL</sequence>
<dbReference type="Pfam" id="PF14035">
    <property type="entry name" value="YlzJ"/>
    <property type="match status" value="1"/>
</dbReference>
<evidence type="ECO:0000313" key="2">
    <source>
        <dbReference type="Proteomes" id="UP000319671"/>
    </source>
</evidence>
<dbReference type="RefSeq" id="WP_144562441.1">
    <property type="nucleotide sequence ID" value="NZ_VIVN01000001.1"/>
</dbReference>
<reference evidence="1 2" key="1">
    <citation type="submission" date="2019-06" db="EMBL/GenBank/DDBJ databases">
        <title>Sorghum-associated microbial communities from plants grown in Nebraska, USA.</title>
        <authorList>
            <person name="Schachtman D."/>
        </authorList>
    </citation>
    <scope>NUCLEOTIDE SEQUENCE [LARGE SCALE GENOMIC DNA]</scope>
    <source>
        <strain evidence="1 2">2482</strain>
    </source>
</reference>
<comment type="caution">
    <text evidence="1">The sequence shown here is derived from an EMBL/GenBank/DDBJ whole genome shotgun (WGS) entry which is preliminary data.</text>
</comment>
<accession>A0A561DZM6</accession>